<dbReference type="GO" id="GO:0006635">
    <property type="term" value="P:fatty acid beta-oxidation"/>
    <property type="evidence" value="ECO:0007669"/>
    <property type="project" value="TreeGrafter"/>
</dbReference>
<evidence type="ECO:0000313" key="2">
    <source>
        <dbReference type="EMBL" id="PLW86310.1"/>
    </source>
</evidence>
<organism evidence="2 3">
    <name type="scientific">Halioglobus japonicus</name>
    <dbReference type="NCBI Taxonomy" id="930805"/>
    <lineage>
        <taxon>Bacteria</taxon>
        <taxon>Pseudomonadati</taxon>
        <taxon>Pseudomonadota</taxon>
        <taxon>Gammaproteobacteria</taxon>
        <taxon>Cellvibrionales</taxon>
        <taxon>Halieaceae</taxon>
        <taxon>Halioglobus</taxon>
    </lineage>
</organism>
<evidence type="ECO:0000256" key="1">
    <source>
        <dbReference type="ARBA" id="ARBA00005254"/>
    </source>
</evidence>
<dbReference type="InterPro" id="IPR029045">
    <property type="entry name" value="ClpP/crotonase-like_dom_sf"/>
</dbReference>
<keyword evidence="3" id="KW-1185">Reference proteome</keyword>
<sequence>MSQIVTFTEEEKYCLIQMDDGKANAISFVMLEQLGAAFDQAEAAGKVVVLAGRAGKFSAGFDLSVMGQGGDAMMDLVTRGGDLARRMLTFPTPVVLAVTGHALAMGAIMLMSADYRIGASGPFKLGLNEVAIGMTLPYFGVEIARAKLAPAHFDRAVNCGVLYNADGGVAAGYVDEAVDVDGVMARAVAVAEQLSGINMAAHKATKERVRAPLFAALEQAQQLDAESLKALMA</sequence>
<protein>
    <submittedName>
        <fullName evidence="2">Enoyl-CoA hydratase</fullName>
    </submittedName>
</protein>
<dbReference type="AlphaFoldDB" id="A0AAP8SN61"/>
<dbReference type="Pfam" id="PF00378">
    <property type="entry name" value="ECH_1"/>
    <property type="match status" value="1"/>
</dbReference>
<evidence type="ECO:0000313" key="3">
    <source>
        <dbReference type="Proteomes" id="UP000235162"/>
    </source>
</evidence>
<comment type="caution">
    <text evidence="2">The sequence shown here is derived from an EMBL/GenBank/DDBJ whole genome shotgun (WGS) entry which is preliminary data.</text>
</comment>
<dbReference type="SUPFAM" id="SSF52096">
    <property type="entry name" value="ClpP/crotonase"/>
    <property type="match status" value="1"/>
</dbReference>
<proteinExistence type="inferred from homology"/>
<dbReference type="PANTHER" id="PTHR11941">
    <property type="entry name" value="ENOYL-COA HYDRATASE-RELATED"/>
    <property type="match status" value="1"/>
</dbReference>
<name>A0AAP8SN61_9GAMM</name>
<dbReference type="CDD" id="cd06558">
    <property type="entry name" value="crotonase-like"/>
    <property type="match status" value="1"/>
</dbReference>
<dbReference type="EMBL" id="PKUR01000002">
    <property type="protein sequence ID" value="PLW86310.1"/>
    <property type="molecule type" value="Genomic_DNA"/>
</dbReference>
<dbReference type="InterPro" id="IPR001753">
    <property type="entry name" value="Enoyl-CoA_hydra/iso"/>
</dbReference>
<accession>A0AAP8SN61</accession>
<reference evidence="2 3" key="1">
    <citation type="submission" date="2018-01" db="EMBL/GenBank/DDBJ databases">
        <title>The draft genome sequence of Halioglobus japonicus S1-36.</title>
        <authorList>
            <person name="Du Z.-J."/>
            <person name="Shi M.-J."/>
        </authorList>
    </citation>
    <scope>NUCLEOTIDE SEQUENCE [LARGE SCALE GENOMIC DNA]</scope>
    <source>
        <strain evidence="2 3">S1-36</strain>
    </source>
</reference>
<dbReference type="GO" id="GO:0003824">
    <property type="term" value="F:catalytic activity"/>
    <property type="evidence" value="ECO:0007669"/>
    <property type="project" value="UniProtKB-ARBA"/>
</dbReference>
<dbReference type="Proteomes" id="UP000235162">
    <property type="component" value="Unassembled WGS sequence"/>
</dbReference>
<dbReference type="Gene3D" id="3.90.226.10">
    <property type="entry name" value="2-enoyl-CoA Hydratase, Chain A, domain 1"/>
    <property type="match status" value="1"/>
</dbReference>
<dbReference type="NCBIfam" id="NF004858">
    <property type="entry name" value="PRK06213.1"/>
    <property type="match status" value="1"/>
</dbReference>
<gene>
    <name evidence="2" type="ORF">C0029_07745</name>
</gene>
<dbReference type="KEGG" id="hja:BST95_08700"/>
<dbReference type="RefSeq" id="WP_084198929.1">
    <property type="nucleotide sequence ID" value="NZ_BMYL01000002.1"/>
</dbReference>
<comment type="similarity">
    <text evidence="1">Belongs to the enoyl-CoA hydratase/isomerase family.</text>
</comment>
<dbReference type="PANTHER" id="PTHR11941:SF54">
    <property type="entry name" value="ENOYL-COA HYDRATASE, MITOCHONDRIAL"/>
    <property type="match status" value="1"/>
</dbReference>